<dbReference type="SUPFAM" id="SSF103473">
    <property type="entry name" value="MFS general substrate transporter"/>
    <property type="match status" value="1"/>
</dbReference>
<feature type="transmembrane region" description="Helical" evidence="8">
    <location>
        <begin position="305"/>
        <end position="327"/>
    </location>
</feature>
<evidence type="ECO:0000256" key="1">
    <source>
        <dbReference type="ARBA" id="ARBA00004651"/>
    </source>
</evidence>
<evidence type="ECO:0000256" key="3">
    <source>
        <dbReference type="ARBA" id="ARBA00022448"/>
    </source>
</evidence>
<dbReference type="NCBIfam" id="TIGR00711">
    <property type="entry name" value="efflux_EmrB"/>
    <property type="match status" value="1"/>
</dbReference>
<evidence type="ECO:0000256" key="5">
    <source>
        <dbReference type="ARBA" id="ARBA00022692"/>
    </source>
</evidence>
<feature type="transmembrane region" description="Helical" evidence="8">
    <location>
        <begin position="339"/>
        <end position="361"/>
    </location>
</feature>
<feature type="transmembrane region" description="Helical" evidence="8">
    <location>
        <begin position="144"/>
        <end position="165"/>
    </location>
</feature>
<dbReference type="EMBL" id="CP060780">
    <property type="protein sequence ID" value="QNP43918.1"/>
    <property type="molecule type" value="Genomic_DNA"/>
</dbReference>
<evidence type="ECO:0000259" key="9">
    <source>
        <dbReference type="PROSITE" id="PS50850"/>
    </source>
</evidence>
<dbReference type="Proteomes" id="UP000516134">
    <property type="component" value="Chromosome"/>
</dbReference>
<dbReference type="PROSITE" id="PS50850">
    <property type="entry name" value="MFS"/>
    <property type="match status" value="1"/>
</dbReference>
<dbReference type="InterPro" id="IPR011701">
    <property type="entry name" value="MFS"/>
</dbReference>
<feature type="domain" description="Major facilitator superfamily (MFS) profile" evidence="9">
    <location>
        <begin position="19"/>
        <end position="502"/>
    </location>
</feature>
<dbReference type="InterPro" id="IPR036259">
    <property type="entry name" value="MFS_trans_sf"/>
</dbReference>
<feature type="transmembrane region" description="Helical" evidence="8">
    <location>
        <begin position="58"/>
        <end position="78"/>
    </location>
</feature>
<organism evidence="10 11">
    <name type="scientific">Sphingomonas daechungensis</name>
    <dbReference type="NCBI Taxonomy" id="1176646"/>
    <lineage>
        <taxon>Bacteria</taxon>
        <taxon>Pseudomonadati</taxon>
        <taxon>Pseudomonadota</taxon>
        <taxon>Alphaproteobacteria</taxon>
        <taxon>Sphingomonadales</taxon>
        <taxon>Sphingomonadaceae</taxon>
        <taxon>Sphingomonas</taxon>
    </lineage>
</organism>
<feature type="transmembrane region" description="Helical" evidence="8">
    <location>
        <begin position="474"/>
        <end position="498"/>
    </location>
</feature>
<comment type="similarity">
    <text evidence="2">Belongs to the major facilitator superfamily. EmrB family.</text>
</comment>
<feature type="transmembrane region" description="Helical" evidence="8">
    <location>
        <begin position="236"/>
        <end position="258"/>
    </location>
</feature>
<protein>
    <submittedName>
        <fullName evidence="10">DHA2 family efflux MFS transporter permease subunit</fullName>
    </submittedName>
</protein>
<keyword evidence="5 8" id="KW-0812">Transmembrane</keyword>
<feature type="transmembrane region" description="Helical" evidence="8">
    <location>
        <begin position="171"/>
        <end position="193"/>
    </location>
</feature>
<comment type="subcellular location">
    <subcellularLocation>
        <location evidence="1">Cell membrane</location>
        <topology evidence="1">Multi-pass membrane protein</topology>
    </subcellularLocation>
</comment>
<proteinExistence type="inferred from homology"/>
<dbReference type="PANTHER" id="PTHR42718">
    <property type="entry name" value="MAJOR FACILITATOR SUPERFAMILY MULTIDRUG TRANSPORTER MFSC"/>
    <property type="match status" value="1"/>
</dbReference>
<evidence type="ECO:0000256" key="7">
    <source>
        <dbReference type="ARBA" id="ARBA00023136"/>
    </source>
</evidence>
<feature type="transmembrane region" description="Helical" evidence="8">
    <location>
        <begin position="278"/>
        <end position="299"/>
    </location>
</feature>
<feature type="transmembrane region" description="Helical" evidence="8">
    <location>
        <begin position="85"/>
        <end position="104"/>
    </location>
</feature>
<name>A0ABX6T3X0_9SPHN</name>
<sequence length="511" mass="54441">MSSVENPMPAMGKGTLILACFVLAFTNFMVVLDTTIANVSVAHIAGGLGISSSEGTWVITSYAVAEAICVPLTGWLARRFGTVRVFAFGMAGFGVFSLLCGMAWSLGSLVAFRIGQGLCGGPLMPISQTLLLRIFPKEKHAQATGIWAMTTIVAPILGPILGGTISDNWGWHWIFFINIPIAAICATGAVILLRNAETKVEKAPIDTIGLMLLVLWVGSLQLMLDLGREHDWFGSDFIVSLAIIAAVGFSFFTVWELFDKDPAVNLKVFRYRGFTVSVIALVFAYGTFFASLVVIPQWLQSSLGYTATWAGYATAFNGVAAVMMAPVVAKLSTRFDERILVSFGILWLGGTSLIRVFWWTSDSDFWTLALPQLIQGAGMPFFFVPLTTLALGAVREDEVASAAGVMNFLRTMSGAVATAIGTTLWYDGAQGTRAELSGVLNGAGATMQSLEAHGYTVEQSRQVVSQLVDGQATALATGSIFTLAAIVFAAAASIVWLAPRPKHAVAAGHAH</sequence>
<gene>
    <name evidence="10" type="ORF">H9L15_04680</name>
</gene>
<keyword evidence="3" id="KW-0813">Transport</keyword>
<keyword evidence="7 8" id="KW-0472">Membrane</keyword>
<keyword evidence="6 8" id="KW-1133">Transmembrane helix</keyword>
<evidence type="ECO:0000256" key="8">
    <source>
        <dbReference type="SAM" id="Phobius"/>
    </source>
</evidence>
<feature type="transmembrane region" description="Helical" evidence="8">
    <location>
        <begin position="406"/>
        <end position="426"/>
    </location>
</feature>
<feature type="transmembrane region" description="Helical" evidence="8">
    <location>
        <begin position="205"/>
        <end position="224"/>
    </location>
</feature>
<dbReference type="PANTHER" id="PTHR42718:SF9">
    <property type="entry name" value="MAJOR FACILITATOR SUPERFAMILY MULTIDRUG TRANSPORTER MFSC"/>
    <property type="match status" value="1"/>
</dbReference>
<evidence type="ECO:0000256" key="2">
    <source>
        <dbReference type="ARBA" id="ARBA00008537"/>
    </source>
</evidence>
<evidence type="ECO:0000313" key="10">
    <source>
        <dbReference type="EMBL" id="QNP43918.1"/>
    </source>
</evidence>
<feature type="transmembrane region" description="Helical" evidence="8">
    <location>
        <begin position="373"/>
        <end position="394"/>
    </location>
</feature>
<reference evidence="10 11" key="1">
    <citation type="submission" date="2020-08" db="EMBL/GenBank/DDBJ databases">
        <title>Genome sequence of Sphingomonas daechungensis KACC 18115T.</title>
        <authorList>
            <person name="Hyun D.-W."/>
            <person name="Bae J.-W."/>
        </authorList>
    </citation>
    <scope>NUCLEOTIDE SEQUENCE [LARGE SCALE GENOMIC DNA]</scope>
    <source>
        <strain evidence="10 11">KACC 18115</strain>
    </source>
</reference>
<dbReference type="RefSeq" id="WP_187715342.1">
    <property type="nucleotide sequence ID" value="NZ_BAABJC010000001.1"/>
</dbReference>
<dbReference type="InterPro" id="IPR020846">
    <property type="entry name" value="MFS_dom"/>
</dbReference>
<dbReference type="Pfam" id="PF07690">
    <property type="entry name" value="MFS_1"/>
    <property type="match status" value="1"/>
</dbReference>
<dbReference type="CDD" id="cd17503">
    <property type="entry name" value="MFS_LmrB_MDR_like"/>
    <property type="match status" value="1"/>
</dbReference>
<accession>A0ABX6T3X0</accession>
<feature type="transmembrane region" description="Helical" evidence="8">
    <location>
        <begin position="110"/>
        <end position="132"/>
    </location>
</feature>
<dbReference type="InterPro" id="IPR004638">
    <property type="entry name" value="EmrB-like"/>
</dbReference>
<evidence type="ECO:0000313" key="11">
    <source>
        <dbReference type="Proteomes" id="UP000516134"/>
    </source>
</evidence>
<evidence type="ECO:0000256" key="6">
    <source>
        <dbReference type="ARBA" id="ARBA00022989"/>
    </source>
</evidence>
<dbReference type="Gene3D" id="1.20.1720.10">
    <property type="entry name" value="Multidrug resistance protein D"/>
    <property type="match status" value="1"/>
</dbReference>
<keyword evidence="11" id="KW-1185">Reference proteome</keyword>
<dbReference type="Gene3D" id="1.20.1250.20">
    <property type="entry name" value="MFS general substrate transporter like domains"/>
    <property type="match status" value="1"/>
</dbReference>
<evidence type="ECO:0000256" key="4">
    <source>
        <dbReference type="ARBA" id="ARBA00022475"/>
    </source>
</evidence>
<keyword evidence="4" id="KW-1003">Cell membrane</keyword>